<dbReference type="Proteomes" id="UP000290288">
    <property type="component" value="Unassembled WGS sequence"/>
</dbReference>
<comment type="caution">
    <text evidence="1">The sequence shown here is derived from an EMBL/GenBank/DDBJ whole genome shotgun (WGS) entry which is preliminary data.</text>
</comment>
<sequence>SKLIVTVFEYSSVVSEGQIMDPSDASFEQRAPIHNVALIESSRIPSSIMFLESGTYIISSVSCDAALSVLPFDNDGDSMPQSIGTLGKRDTAPKWKIVAGRDSSGKEVYHIHLKGVGRAVSHNHLF</sequence>
<reference evidence="1 2" key="1">
    <citation type="submission" date="2019-01" db="EMBL/GenBank/DDBJ databases">
        <title>Draft genome sequence of Psathyrella aberdarensis IHI B618.</title>
        <authorList>
            <person name="Buettner E."/>
            <person name="Kellner H."/>
        </authorList>
    </citation>
    <scope>NUCLEOTIDE SEQUENCE [LARGE SCALE GENOMIC DNA]</scope>
    <source>
        <strain evidence="1 2">IHI B618</strain>
    </source>
</reference>
<evidence type="ECO:0000313" key="2">
    <source>
        <dbReference type="Proteomes" id="UP000290288"/>
    </source>
</evidence>
<dbReference type="AlphaFoldDB" id="A0A4Q2D826"/>
<evidence type="ECO:0000313" key="1">
    <source>
        <dbReference type="EMBL" id="RXW14756.1"/>
    </source>
</evidence>
<name>A0A4Q2D826_9AGAR</name>
<proteinExistence type="predicted"/>
<keyword evidence="2" id="KW-1185">Reference proteome</keyword>
<gene>
    <name evidence="1" type="ORF">EST38_g11092</name>
</gene>
<dbReference type="EMBL" id="SDEE01000650">
    <property type="protein sequence ID" value="RXW14756.1"/>
    <property type="molecule type" value="Genomic_DNA"/>
</dbReference>
<accession>A0A4Q2D826</accession>
<protein>
    <submittedName>
        <fullName evidence="1">Uncharacterized protein</fullName>
    </submittedName>
</protein>
<feature type="non-terminal residue" evidence="1">
    <location>
        <position position="1"/>
    </location>
</feature>
<organism evidence="1 2">
    <name type="scientific">Candolleomyces aberdarensis</name>
    <dbReference type="NCBI Taxonomy" id="2316362"/>
    <lineage>
        <taxon>Eukaryota</taxon>
        <taxon>Fungi</taxon>
        <taxon>Dikarya</taxon>
        <taxon>Basidiomycota</taxon>
        <taxon>Agaricomycotina</taxon>
        <taxon>Agaricomycetes</taxon>
        <taxon>Agaricomycetidae</taxon>
        <taxon>Agaricales</taxon>
        <taxon>Agaricineae</taxon>
        <taxon>Psathyrellaceae</taxon>
        <taxon>Candolleomyces</taxon>
    </lineage>
</organism>